<dbReference type="AlphaFoldDB" id="A0A0W0ZV88"/>
<dbReference type="PANTHER" id="PTHR43630:SF2">
    <property type="entry name" value="GLYCOSYLTRANSFERASE"/>
    <property type="match status" value="1"/>
</dbReference>
<evidence type="ECO:0000313" key="3">
    <source>
        <dbReference type="EMBL" id="KTD72870.1"/>
    </source>
</evidence>
<reference evidence="3 4" key="1">
    <citation type="submission" date="2015-11" db="EMBL/GenBank/DDBJ databases">
        <title>Genomic analysis of 38 Legionella species identifies large and diverse effector repertoires.</title>
        <authorList>
            <person name="Burstein D."/>
            <person name="Amaro F."/>
            <person name="Zusman T."/>
            <person name="Lifshitz Z."/>
            <person name="Cohen O."/>
            <person name="Gilbert J.A."/>
            <person name="Pupko T."/>
            <person name="Shuman H.A."/>
            <person name="Segal G."/>
        </authorList>
    </citation>
    <scope>NUCLEOTIDE SEQUENCE [LARGE SCALE GENOMIC DNA]</scope>
    <source>
        <strain evidence="3 4">ATCC 49180</strain>
    </source>
</reference>
<dbReference type="GO" id="GO:0016740">
    <property type="term" value="F:transferase activity"/>
    <property type="evidence" value="ECO:0007669"/>
    <property type="project" value="UniProtKB-KW"/>
</dbReference>
<dbReference type="PANTHER" id="PTHR43630">
    <property type="entry name" value="POLY-BETA-1,6-N-ACETYL-D-GLUCOSAMINE SYNTHASE"/>
    <property type="match status" value="1"/>
</dbReference>
<protein>
    <submittedName>
        <fullName evidence="3">Lipopolysaccharide biosynthesis glycosyltransferase</fullName>
    </submittedName>
</protein>
<comment type="similarity">
    <text evidence="1">Belongs to the glycosyltransferase 2 family. WaaE/KdtX subfamily.</text>
</comment>
<dbReference type="InterPro" id="IPR029044">
    <property type="entry name" value="Nucleotide-diphossugar_trans"/>
</dbReference>
<evidence type="ECO:0000313" key="4">
    <source>
        <dbReference type="Proteomes" id="UP000054693"/>
    </source>
</evidence>
<dbReference type="SUPFAM" id="SSF53448">
    <property type="entry name" value="Nucleotide-diphospho-sugar transferases"/>
    <property type="match status" value="1"/>
</dbReference>
<dbReference type="STRING" id="40335.Ltuc_0717"/>
<comment type="caution">
    <text evidence="3">The sequence shown here is derived from an EMBL/GenBank/DDBJ whole genome shotgun (WGS) entry which is preliminary data.</text>
</comment>
<sequence length="262" mass="30343">MILSVIIITKNEEENIRRCLESVQFADEIIVMDSGSTDNTVDIAKEYTEHVFSTDWLGYGVQKQRALLKAQGEWVLNLDADEAVSEELQREILQAITSDSADAFRIAIQMYFYNKPLKYSSSPKRHIRLFKRANAHYSNDIVHEKIVLSEEMRIGKIKNPIMHHSFKDVSHALYKMNKYSSYSAKTYIANKRKPGFSKIMASTSWMFFRCYILQRGFLDGRIGFLFAIFNAQGTFYRGVKQLYQDSNMDQLPSLAKSREELV</sequence>
<accession>A0A0W0ZV88</accession>
<dbReference type="PATRIC" id="fig|40335.7.peg.755"/>
<keyword evidence="4" id="KW-1185">Reference proteome</keyword>
<feature type="domain" description="Glycosyltransferase 2-like" evidence="2">
    <location>
        <begin position="4"/>
        <end position="132"/>
    </location>
</feature>
<dbReference type="EMBL" id="LNZA01000001">
    <property type="protein sequence ID" value="KTD72870.1"/>
    <property type="molecule type" value="Genomic_DNA"/>
</dbReference>
<dbReference type="InterPro" id="IPR001173">
    <property type="entry name" value="Glyco_trans_2-like"/>
</dbReference>
<dbReference type="CDD" id="cd02511">
    <property type="entry name" value="Beta4Glucosyltransferase"/>
    <property type="match status" value="1"/>
</dbReference>
<dbReference type="Pfam" id="PF00535">
    <property type="entry name" value="Glycos_transf_2"/>
    <property type="match status" value="1"/>
</dbReference>
<proteinExistence type="inferred from homology"/>
<evidence type="ECO:0000256" key="1">
    <source>
        <dbReference type="ARBA" id="ARBA00038494"/>
    </source>
</evidence>
<evidence type="ECO:0000259" key="2">
    <source>
        <dbReference type="Pfam" id="PF00535"/>
    </source>
</evidence>
<name>A0A0W0ZV88_9GAMM</name>
<dbReference type="OrthoDB" id="9815923at2"/>
<dbReference type="Proteomes" id="UP000054693">
    <property type="component" value="Unassembled WGS sequence"/>
</dbReference>
<organism evidence="3 4">
    <name type="scientific">Legionella tucsonensis</name>
    <dbReference type="NCBI Taxonomy" id="40335"/>
    <lineage>
        <taxon>Bacteria</taxon>
        <taxon>Pseudomonadati</taxon>
        <taxon>Pseudomonadota</taxon>
        <taxon>Gammaproteobacteria</taxon>
        <taxon>Legionellales</taxon>
        <taxon>Legionellaceae</taxon>
        <taxon>Legionella</taxon>
    </lineage>
</organism>
<dbReference type="Gene3D" id="3.90.550.10">
    <property type="entry name" value="Spore Coat Polysaccharide Biosynthesis Protein SpsA, Chain A"/>
    <property type="match status" value="1"/>
</dbReference>
<keyword evidence="3" id="KW-0808">Transferase</keyword>
<gene>
    <name evidence="3" type="ORF">Ltuc_0717</name>
</gene>
<dbReference type="RefSeq" id="WP_058519963.1">
    <property type="nucleotide sequence ID" value="NZ_CAAAIP010000001.1"/>
</dbReference>